<dbReference type="PANTHER" id="PTHR33785">
    <property type="entry name" value="OS06G0550800 PROTEIN"/>
    <property type="match status" value="1"/>
</dbReference>
<comment type="caution">
    <text evidence="2">The sequence shown here is derived from an EMBL/GenBank/DDBJ whole genome shotgun (WGS) entry which is preliminary data.</text>
</comment>
<gene>
    <name evidence="2" type="ORF">H6P81_006363</name>
</gene>
<dbReference type="Proteomes" id="UP000825729">
    <property type="component" value="Unassembled WGS sequence"/>
</dbReference>
<reference evidence="2 3" key="1">
    <citation type="submission" date="2021-07" db="EMBL/GenBank/DDBJ databases">
        <title>The Aristolochia fimbriata genome: insights into angiosperm evolution, floral development and chemical biosynthesis.</title>
        <authorList>
            <person name="Jiao Y."/>
        </authorList>
    </citation>
    <scope>NUCLEOTIDE SEQUENCE [LARGE SCALE GENOMIC DNA]</scope>
    <source>
        <strain evidence="2">IBCAS-2021</strain>
        <tissue evidence="2">Leaf</tissue>
    </source>
</reference>
<keyword evidence="3" id="KW-1185">Reference proteome</keyword>
<evidence type="ECO:0000313" key="3">
    <source>
        <dbReference type="Proteomes" id="UP000825729"/>
    </source>
</evidence>
<protein>
    <submittedName>
        <fullName evidence="2">Uncharacterized protein</fullName>
    </submittedName>
</protein>
<dbReference type="PANTHER" id="PTHR33785:SF2">
    <property type="entry name" value="DUF1685 DOMAIN-CONTAINING PROTEIN"/>
    <property type="match status" value="1"/>
</dbReference>
<feature type="compositionally biased region" description="Low complexity" evidence="1">
    <location>
        <begin position="72"/>
        <end position="84"/>
    </location>
</feature>
<dbReference type="EMBL" id="JAINDJ010000003">
    <property type="protein sequence ID" value="KAG9453459.1"/>
    <property type="molecule type" value="Genomic_DNA"/>
</dbReference>
<dbReference type="AlphaFoldDB" id="A0AAV7EYG7"/>
<proteinExistence type="predicted"/>
<evidence type="ECO:0000256" key="1">
    <source>
        <dbReference type="SAM" id="MobiDB-lite"/>
    </source>
</evidence>
<sequence length="248" mass="27463">MAASDRYSPGILLQFMNDLWFRHNIVLIKTVKGIIQAPTSEISSPLPPPSMASVVLKQSKLQALGGCCDGDSSSSSSTTTTTTSFCPADSKLEGPRTQERTDFVIKHRRIHLEAADSATSKIKGSFSLSSPGAQARWRRRRRLLLPKMSSCKSFAELEREEIKGFMDLGFVFKEDQVTDRVMSVIPGLSKLGENKKVITRPYLSEAWLINRPNSPLLNLKIPPISAASGADMKKHLRFWAKTVADELL</sequence>
<organism evidence="2 3">
    <name type="scientific">Aristolochia fimbriata</name>
    <name type="common">White veined hardy Dutchman's pipe vine</name>
    <dbReference type="NCBI Taxonomy" id="158543"/>
    <lineage>
        <taxon>Eukaryota</taxon>
        <taxon>Viridiplantae</taxon>
        <taxon>Streptophyta</taxon>
        <taxon>Embryophyta</taxon>
        <taxon>Tracheophyta</taxon>
        <taxon>Spermatophyta</taxon>
        <taxon>Magnoliopsida</taxon>
        <taxon>Magnoliidae</taxon>
        <taxon>Piperales</taxon>
        <taxon>Aristolochiaceae</taxon>
        <taxon>Aristolochia</taxon>
    </lineage>
</organism>
<accession>A0AAV7EYG7</accession>
<name>A0AAV7EYG7_ARIFI</name>
<feature type="region of interest" description="Disordered" evidence="1">
    <location>
        <begin position="71"/>
        <end position="94"/>
    </location>
</feature>
<evidence type="ECO:0000313" key="2">
    <source>
        <dbReference type="EMBL" id="KAG9453459.1"/>
    </source>
</evidence>